<dbReference type="AlphaFoldDB" id="A0A7W7KKA8"/>
<dbReference type="Proteomes" id="UP000566995">
    <property type="component" value="Unassembled WGS sequence"/>
</dbReference>
<keyword evidence="8" id="KW-0131">Cell cycle</keyword>
<dbReference type="Gene3D" id="1.20.5.50">
    <property type="match status" value="1"/>
</dbReference>
<organism evidence="13 14">
    <name type="scientific">Pseudomonas nitroreducens</name>
    <dbReference type="NCBI Taxonomy" id="46680"/>
    <lineage>
        <taxon>Bacteria</taxon>
        <taxon>Pseudomonadati</taxon>
        <taxon>Pseudomonadota</taxon>
        <taxon>Gammaproteobacteria</taxon>
        <taxon>Pseudomonadales</taxon>
        <taxon>Pseudomonadaceae</taxon>
        <taxon>Pseudomonas</taxon>
    </lineage>
</organism>
<dbReference type="GO" id="GO:0000917">
    <property type="term" value="P:division septum assembly"/>
    <property type="evidence" value="ECO:0007669"/>
    <property type="project" value="UniProtKB-KW"/>
</dbReference>
<dbReference type="GO" id="GO:0032153">
    <property type="term" value="C:cell division site"/>
    <property type="evidence" value="ECO:0007669"/>
    <property type="project" value="TreeGrafter"/>
</dbReference>
<evidence type="ECO:0000256" key="8">
    <source>
        <dbReference type="ARBA" id="ARBA00023306"/>
    </source>
</evidence>
<feature type="region of interest" description="Disordered" evidence="12">
    <location>
        <begin position="92"/>
        <end position="114"/>
    </location>
</feature>
<dbReference type="GO" id="GO:0005829">
    <property type="term" value="C:cytosol"/>
    <property type="evidence" value="ECO:0007669"/>
    <property type="project" value="TreeGrafter"/>
</dbReference>
<dbReference type="Pfam" id="PF05164">
    <property type="entry name" value="ZapA"/>
    <property type="match status" value="1"/>
</dbReference>
<evidence type="ECO:0000256" key="5">
    <source>
        <dbReference type="ARBA" id="ARBA00022618"/>
    </source>
</evidence>
<name>A0A7W7KKA8_PSENT</name>
<evidence type="ECO:0000256" key="6">
    <source>
        <dbReference type="ARBA" id="ARBA00023054"/>
    </source>
</evidence>
<comment type="similarity">
    <text evidence="2">Belongs to the ZapA family. Type 1 subfamily.</text>
</comment>
<evidence type="ECO:0000256" key="4">
    <source>
        <dbReference type="ARBA" id="ARBA00022490"/>
    </source>
</evidence>
<evidence type="ECO:0000256" key="7">
    <source>
        <dbReference type="ARBA" id="ARBA00023210"/>
    </source>
</evidence>
<dbReference type="Gene3D" id="3.30.160.880">
    <property type="entry name" value="Cell division protein ZapA protomer, N-terminal domain"/>
    <property type="match status" value="1"/>
</dbReference>
<proteinExistence type="inferred from homology"/>
<dbReference type="EMBL" id="JACHLI010000011">
    <property type="protein sequence ID" value="MBB4864386.1"/>
    <property type="molecule type" value="Genomic_DNA"/>
</dbReference>
<evidence type="ECO:0000256" key="2">
    <source>
        <dbReference type="ARBA" id="ARBA00010074"/>
    </source>
</evidence>
<evidence type="ECO:0000256" key="10">
    <source>
        <dbReference type="ARBA" id="ARBA00026068"/>
    </source>
</evidence>
<dbReference type="InterPro" id="IPR036192">
    <property type="entry name" value="Cell_div_ZapA-like_sf"/>
</dbReference>
<evidence type="ECO:0000256" key="11">
    <source>
        <dbReference type="ARBA" id="ARBA00033158"/>
    </source>
</evidence>
<evidence type="ECO:0000256" key="3">
    <source>
        <dbReference type="ARBA" id="ARBA00015195"/>
    </source>
</evidence>
<comment type="function">
    <text evidence="9">Activator of cell division through the inhibition of FtsZ GTPase activity, therefore promoting FtsZ assembly into bundles of protofilaments necessary for the formation of the division Z ring. It is recruited early at mid-cell but it is not essential for cell division.</text>
</comment>
<accession>A0A7W7KKA8</accession>
<evidence type="ECO:0000313" key="14">
    <source>
        <dbReference type="Proteomes" id="UP000566995"/>
    </source>
</evidence>
<dbReference type="GO" id="GO:0043093">
    <property type="term" value="P:FtsZ-dependent cytokinesis"/>
    <property type="evidence" value="ECO:0007669"/>
    <property type="project" value="TreeGrafter"/>
</dbReference>
<evidence type="ECO:0000256" key="12">
    <source>
        <dbReference type="SAM" id="MobiDB-lite"/>
    </source>
</evidence>
<keyword evidence="6" id="KW-0175">Coiled coil</keyword>
<dbReference type="SUPFAM" id="SSF102829">
    <property type="entry name" value="Cell division protein ZapA-like"/>
    <property type="match status" value="1"/>
</dbReference>
<protein>
    <recommendedName>
        <fullName evidence="3">Cell division protein ZapA</fullName>
    </recommendedName>
    <alternativeName>
        <fullName evidence="11">Z ring-associated protein ZapA</fullName>
    </alternativeName>
</protein>
<comment type="subcellular location">
    <subcellularLocation>
        <location evidence="1">Cytoplasm</location>
    </subcellularLocation>
</comment>
<keyword evidence="4" id="KW-0963">Cytoplasm</keyword>
<sequence>MSQSNTLNVQILDKEYCIACPADERVNLESAARYLDSKMREIRSSGKVIGADRVAVMAALNITHDLLHKQERVEQDSGSTRERVRELLERVDRALTSDAPSGEVHTTDKDQGEV</sequence>
<comment type="subunit">
    <text evidence="10">Homodimer. Interacts with FtsZ.</text>
</comment>
<dbReference type="FunFam" id="3.30.160.880:FF:000002">
    <property type="entry name" value="Cell division protein ZapA"/>
    <property type="match status" value="1"/>
</dbReference>
<reference evidence="13 14" key="1">
    <citation type="submission" date="2020-08" db="EMBL/GenBank/DDBJ databases">
        <title>Functional genomics of gut bacteria from endangered species of beetles.</title>
        <authorList>
            <person name="Carlos-Shanley C."/>
        </authorList>
    </citation>
    <scope>NUCLEOTIDE SEQUENCE [LARGE SCALE GENOMIC DNA]</scope>
    <source>
        <strain evidence="13 14">S00179</strain>
    </source>
</reference>
<dbReference type="PANTHER" id="PTHR34981">
    <property type="entry name" value="CELL DIVISION PROTEIN ZAPA"/>
    <property type="match status" value="1"/>
</dbReference>
<evidence type="ECO:0000256" key="9">
    <source>
        <dbReference type="ARBA" id="ARBA00024910"/>
    </source>
</evidence>
<comment type="caution">
    <text evidence="13">The sequence shown here is derived from an EMBL/GenBank/DDBJ whole genome shotgun (WGS) entry which is preliminary data.</text>
</comment>
<feature type="compositionally biased region" description="Basic and acidic residues" evidence="12">
    <location>
        <begin position="105"/>
        <end position="114"/>
    </location>
</feature>
<dbReference type="PANTHER" id="PTHR34981:SF1">
    <property type="entry name" value="CELL DIVISION PROTEIN ZAPA"/>
    <property type="match status" value="1"/>
</dbReference>
<evidence type="ECO:0000313" key="13">
    <source>
        <dbReference type="EMBL" id="MBB4864386.1"/>
    </source>
</evidence>
<dbReference type="RefSeq" id="WP_184590617.1">
    <property type="nucleotide sequence ID" value="NZ_JACHLI010000011.1"/>
</dbReference>
<keyword evidence="5 13" id="KW-0132">Cell division</keyword>
<keyword evidence="7" id="KW-0717">Septation</keyword>
<dbReference type="InterPro" id="IPR042233">
    <property type="entry name" value="Cell_div_ZapA_N"/>
</dbReference>
<gene>
    <name evidence="13" type="ORF">HNP46_003250</name>
</gene>
<evidence type="ECO:0000256" key="1">
    <source>
        <dbReference type="ARBA" id="ARBA00004496"/>
    </source>
</evidence>
<dbReference type="GO" id="GO:0000921">
    <property type="term" value="P:septin ring assembly"/>
    <property type="evidence" value="ECO:0007669"/>
    <property type="project" value="TreeGrafter"/>
</dbReference>
<dbReference type="InterPro" id="IPR007838">
    <property type="entry name" value="Cell_div_ZapA-like"/>
</dbReference>
<dbReference type="GO" id="GO:0030428">
    <property type="term" value="C:cell septum"/>
    <property type="evidence" value="ECO:0007669"/>
    <property type="project" value="TreeGrafter"/>
</dbReference>